<feature type="compositionally biased region" description="Low complexity" evidence="1">
    <location>
        <begin position="112"/>
        <end position="140"/>
    </location>
</feature>
<evidence type="ECO:0000256" key="2">
    <source>
        <dbReference type="SAM" id="Phobius"/>
    </source>
</evidence>
<dbReference type="RefSeq" id="YP_009262019.1">
    <property type="nucleotide sequence ID" value="NC_030522.1"/>
</dbReference>
<reference evidence="3" key="1">
    <citation type="journal article" date="2016" name="PLoS ONE">
        <title>Intron Derived Size Polymorphism in the Mitochondrial Genomes of Closely Related Chrysoporthe Species.</title>
        <authorList>
            <person name="Kanzi A.M."/>
            <person name="Wingfield B.D."/>
            <person name="Steenkamp E.T."/>
            <person name="Naidoo S."/>
            <person name="van der Merwe N.A."/>
        </authorList>
    </citation>
    <scope>NUCLEOTIDE SEQUENCE</scope>
</reference>
<organism evidence="3">
    <name type="scientific">Chrysoporthe austroafricana</name>
    <dbReference type="NCBI Taxonomy" id="354353"/>
    <lineage>
        <taxon>Eukaryota</taxon>
        <taxon>Fungi</taxon>
        <taxon>Dikarya</taxon>
        <taxon>Ascomycota</taxon>
        <taxon>Pezizomycotina</taxon>
        <taxon>Sordariomycetes</taxon>
        <taxon>Sordariomycetidae</taxon>
        <taxon>Diaporthales</taxon>
        <taxon>Cryphonectriaceae</taxon>
        <taxon>Cryphonectria-Endothia species complex</taxon>
        <taxon>Chrysoporthe</taxon>
    </lineage>
</organism>
<keyword evidence="2" id="KW-0472">Membrane</keyword>
<keyword evidence="2" id="KW-1133">Transmembrane helix</keyword>
<keyword evidence="2" id="KW-0812">Transmembrane</keyword>
<protein>
    <submittedName>
        <fullName evidence="3">Uncharacterized protein</fullName>
    </submittedName>
</protein>
<sequence>MLNLNSTNLYKIKSVYSSSAYFKFRLSFGILLLLNLFSLLRSNFYRSFSTTNNKLVDRKENNLSPKGEDLPLVFNNGSEGNNINNTNPMDSNNTNSVDSNNINLVDSDNRDSLSSSQQVQEVSRPDSSPSNDNVSSPSKPSDFKYDSDIQEPSKMSNEEILSEIREAIKGEKLSRSLENDERTELFSKFLETRHAELR</sequence>
<evidence type="ECO:0000256" key="1">
    <source>
        <dbReference type="SAM" id="MobiDB-lite"/>
    </source>
</evidence>
<dbReference type="GeneID" id="31078136"/>
<dbReference type="AlphaFoldDB" id="A0A191MWW2"/>
<feature type="compositionally biased region" description="Basic and acidic residues" evidence="1">
    <location>
        <begin position="59"/>
        <end position="69"/>
    </location>
</feature>
<feature type="transmembrane region" description="Helical" evidence="2">
    <location>
        <begin position="20"/>
        <end position="40"/>
    </location>
</feature>
<dbReference type="EMBL" id="KT380883">
    <property type="protein sequence ID" value="AMX22094.1"/>
    <property type="molecule type" value="Genomic_DNA"/>
</dbReference>
<feature type="compositionally biased region" description="Low complexity" evidence="1">
    <location>
        <begin position="75"/>
        <end position="103"/>
    </location>
</feature>
<name>A0A191MWW2_9PEZI</name>
<gene>
    <name evidence="3" type="primary">orf198</name>
</gene>
<accession>A0A191MWW2</accession>
<evidence type="ECO:0000313" key="3">
    <source>
        <dbReference type="EMBL" id="AMX22094.1"/>
    </source>
</evidence>
<feature type="region of interest" description="Disordered" evidence="1">
    <location>
        <begin position="59"/>
        <end position="158"/>
    </location>
</feature>
<keyword evidence="3" id="KW-0496">Mitochondrion</keyword>
<geneLocation type="mitochondrion" evidence="3"/>
<proteinExistence type="predicted"/>